<dbReference type="InterPro" id="IPR011598">
    <property type="entry name" value="bHLH_dom"/>
</dbReference>
<evidence type="ECO:0000313" key="3">
    <source>
        <dbReference type="EMBL" id="KAK0751774.1"/>
    </source>
</evidence>
<gene>
    <name evidence="3" type="ORF">B0T18DRAFT_403369</name>
</gene>
<dbReference type="EMBL" id="JAUKUD010000002">
    <property type="protein sequence ID" value="KAK0751774.1"/>
    <property type="molecule type" value="Genomic_DNA"/>
</dbReference>
<dbReference type="GO" id="GO:0046983">
    <property type="term" value="F:protein dimerization activity"/>
    <property type="evidence" value="ECO:0007669"/>
    <property type="project" value="InterPro"/>
</dbReference>
<dbReference type="Pfam" id="PF00010">
    <property type="entry name" value="HLH"/>
    <property type="match status" value="1"/>
</dbReference>
<feature type="compositionally biased region" description="Basic and acidic residues" evidence="1">
    <location>
        <begin position="60"/>
        <end position="78"/>
    </location>
</feature>
<evidence type="ECO:0000256" key="1">
    <source>
        <dbReference type="SAM" id="MobiDB-lite"/>
    </source>
</evidence>
<feature type="compositionally biased region" description="Basic and acidic residues" evidence="1">
    <location>
        <begin position="37"/>
        <end position="47"/>
    </location>
</feature>
<feature type="region of interest" description="Disordered" evidence="1">
    <location>
        <begin position="160"/>
        <end position="184"/>
    </location>
</feature>
<keyword evidence="4" id="KW-1185">Reference proteome</keyword>
<accession>A0AA40F5X0</accession>
<feature type="domain" description="BHLH" evidence="2">
    <location>
        <begin position="125"/>
        <end position="202"/>
    </location>
</feature>
<evidence type="ECO:0000259" key="2">
    <source>
        <dbReference type="PROSITE" id="PS50888"/>
    </source>
</evidence>
<dbReference type="SUPFAM" id="SSF47459">
    <property type="entry name" value="HLH, helix-loop-helix DNA-binding domain"/>
    <property type="match status" value="1"/>
</dbReference>
<sequence length="223" mass="24544">MNQREEVCGHPVLLGQLTCQVQPGGMRPEGSPTIPENDLRVQNEQEIRGNAGATSGQSKMVDKLTKEARLSSRAESSSRSDGLSSTAEEACQSTPVGRVALRTAPRKKKRTKMTAKKGESPREQRARTSHNMVEKEYRDRLRKYFEALLVVLPQEGAEIEEGEQATGSTLGWNPASSSAEGQQKKLSKADVLAKACQHIEQLECGARKQRLELDMLKEALEVS</sequence>
<dbReference type="Gene3D" id="4.10.280.10">
    <property type="entry name" value="Helix-loop-helix DNA-binding domain"/>
    <property type="match status" value="1"/>
</dbReference>
<feature type="compositionally biased region" description="Basic and acidic residues" evidence="1">
    <location>
        <begin position="116"/>
        <end position="130"/>
    </location>
</feature>
<feature type="compositionally biased region" description="Polar residues" evidence="1">
    <location>
        <begin position="166"/>
        <end position="181"/>
    </location>
</feature>
<reference evidence="3" key="1">
    <citation type="submission" date="2023-06" db="EMBL/GenBank/DDBJ databases">
        <title>Genome-scale phylogeny and comparative genomics of the fungal order Sordariales.</title>
        <authorList>
            <consortium name="Lawrence Berkeley National Laboratory"/>
            <person name="Hensen N."/>
            <person name="Bonometti L."/>
            <person name="Westerberg I."/>
            <person name="Brannstrom I.O."/>
            <person name="Guillou S."/>
            <person name="Cros-Aarteil S."/>
            <person name="Calhoun S."/>
            <person name="Haridas S."/>
            <person name="Kuo A."/>
            <person name="Mondo S."/>
            <person name="Pangilinan J."/>
            <person name="Riley R."/>
            <person name="LaButti K."/>
            <person name="Andreopoulos B."/>
            <person name="Lipzen A."/>
            <person name="Chen C."/>
            <person name="Yanf M."/>
            <person name="Daum C."/>
            <person name="Ng V."/>
            <person name="Clum A."/>
            <person name="Steindorff A."/>
            <person name="Ohm R."/>
            <person name="Martin F."/>
            <person name="Silar P."/>
            <person name="Natvig D."/>
            <person name="Lalanne C."/>
            <person name="Gautier V."/>
            <person name="Ament-velasquez S.L."/>
            <person name="Kruys A."/>
            <person name="Hutchinson M.I."/>
            <person name="Powell A.J."/>
            <person name="Barry K."/>
            <person name="Miller A.N."/>
            <person name="Grigoriev I.V."/>
            <person name="Debuchy R."/>
            <person name="Gladieux P."/>
            <person name="Thoren M.H."/>
            <person name="Johannesson H."/>
        </authorList>
    </citation>
    <scope>NUCLEOTIDE SEQUENCE</scope>
    <source>
        <strain evidence="3">SMH3187-1</strain>
    </source>
</reference>
<organism evidence="3 4">
    <name type="scientific">Schizothecium vesticola</name>
    <dbReference type="NCBI Taxonomy" id="314040"/>
    <lineage>
        <taxon>Eukaryota</taxon>
        <taxon>Fungi</taxon>
        <taxon>Dikarya</taxon>
        <taxon>Ascomycota</taxon>
        <taxon>Pezizomycotina</taxon>
        <taxon>Sordariomycetes</taxon>
        <taxon>Sordariomycetidae</taxon>
        <taxon>Sordariales</taxon>
        <taxon>Schizotheciaceae</taxon>
        <taxon>Schizothecium</taxon>
    </lineage>
</organism>
<protein>
    <recommendedName>
        <fullName evidence="2">BHLH domain-containing protein</fullName>
    </recommendedName>
</protein>
<proteinExistence type="predicted"/>
<dbReference type="PROSITE" id="PS50888">
    <property type="entry name" value="BHLH"/>
    <property type="match status" value="1"/>
</dbReference>
<evidence type="ECO:0000313" key="4">
    <source>
        <dbReference type="Proteomes" id="UP001172155"/>
    </source>
</evidence>
<dbReference type="SMART" id="SM00353">
    <property type="entry name" value="HLH"/>
    <property type="match status" value="1"/>
</dbReference>
<dbReference type="InterPro" id="IPR036638">
    <property type="entry name" value="HLH_DNA-bd_sf"/>
</dbReference>
<name>A0AA40F5X0_9PEZI</name>
<feature type="compositionally biased region" description="Basic residues" evidence="1">
    <location>
        <begin position="104"/>
        <end position="115"/>
    </location>
</feature>
<feature type="region of interest" description="Disordered" evidence="1">
    <location>
        <begin position="23"/>
        <end position="130"/>
    </location>
</feature>
<dbReference type="AlphaFoldDB" id="A0AA40F5X0"/>
<comment type="caution">
    <text evidence="3">The sequence shown here is derived from an EMBL/GenBank/DDBJ whole genome shotgun (WGS) entry which is preliminary data.</text>
</comment>
<dbReference type="Proteomes" id="UP001172155">
    <property type="component" value="Unassembled WGS sequence"/>
</dbReference>